<dbReference type="Proteomes" id="UP000240509">
    <property type="component" value="Unassembled WGS sequence"/>
</dbReference>
<protein>
    <submittedName>
        <fullName evidence="2">Uncharacterized protein</fullName>
    </submittedName>
</protein>
<keyword evidence="1" id="KW-0812">Transmembrane</keyword>
<keyword evidence="3" id="KW-1185">Reference proteome</keyword>
<keyword evidence="1" id="KW-1133">Transmembrane helix</keyword>
<accession>A0A2T4U4C6</accession>
<evidence type="ECO:0000313" key="3">
    <source>
        <dbReference type="Proteomes" id="UP000240509"/>
    </source>
</evidence>
<sequence length="76" mass="8116">MYLFMKWKQLLFQDPSPKVKKVNLWLAGITILSIVAAASGLIPIEASALVTVLCLAVSAGVFIFYAVKAGGSSNDE</sequence>
<gene>
    <name evidence="2" type="ORF">C6Y45_12010</name>
</gene>
<proteinExistence type="predicted"/>
<feature type="transmembrane region" description="Helical" evidence="1">
    <location>
        <begin position="21"/>
        <end position="42"/>
    </location>
</feature>
<feature type="transmembrane region" description="Helical" evidence="1">
    <location>
        <begin position="48"/>
        <end position="67"/>
    </location>
</feature>
<evidence type="ECO:0000313" key="2">
    <source>
        <dbReference type="EMBL" id="PTL38244.1"/>
    </source>
</evidence>
<reference evidence="2 3" key="1">
    <citation type="submission" date="2018-03" db="EMBL/GenBank/DDBJ databases">
        <title>Alkalicoccus saliphilus sp. nov., isolated from a mineral pool.</title>
        <authorList>
            <person name="Zhao B."/>
        </authorList>
    </citation>
    <scope>NUCLEOTIDE SEQUENCE [LARGE SCALE GENOMIC DNA]</scope>
    <source>
        <strain evidence="2 3">6AG</strain>
    </source>
</reference>
<keyword evidence="1" id="KW-0472">Membrane</keyword>
<comment type="caution">
    <text evidence="2">The sequence shown here is derived from an EMBL/GenBank/DDBJ whole genome shotgun (WGS) entry which is preliminary data.</text>
</comment>
<dbReference type="AlphaFoldDB" id="A0A2T4U4C6"/>
<name>A0A2T4U4C6_9BACI</name>
<dbReference type="EMBL" id="PZJJ01000021">
    <property type="protein sequence ID" value="PTL38244.1"/>
    <property type="molecule type" value="Genomic_DNA"/>
</dbReference>
<organism evidence="2 3">
    <name type="scientific">Alkalicoccus saliphilus</name>
    <dbReference type="NCBI Taxonomy" id="200989"/>
    <lineage>
        <taxon>Bacteria</taxon>
        <taxon>Bacillati</taxon>
        <taxon>Bacillota</taxon>
        <taxon>Bacilli</taxon>
        <taxon>Bacillales</taxon>
        <taxon>Bacillaceae</taxon>
        <taxon>Alkalicoccus</taxon>
    </lineage>
</organism>
<evidence type="ECO:0000256" key="1">
    <source>
        <dbReference type="SAM" id="Phobius"/>
    </source>
</evidence>